<keyword evidence="13" id="KW-1185">Reference proteome</keyword>
<dbReference type="OrthoDB" id="2199886at2"/>
<keyword evidence="5 11" id="KW-1133">Transmembrane helix</keyword>
<evidence type="ECO:0000256" key="7">
    <source>
        <dbReference type="ARBA" id="ARBA00023306"/>
    </source>
</evidence>
<sequence length="129" mass="14652">MSLAEEKKYYLEEHAPKNPQEEIKTGLKAVENKKESNKLQVVSRLEKVVGVSFVVALVFLSVATIKLTTAVNHEEEAITGIQQKMSQAQKDVNKLEQEKNELLRQDRVKEIADKAGIKPHEDSIRTIRE</sequence>
<evidence type="ECO:0000256" key="6">
    <source>
        <dbReference type="ARBA" id="ARBA00023136"/>
    </source>
</evidence>
<evidence type="ECO:0000256" key="2">
    <source>
        <dbReference type="ARBA" id="ARBA00022475"/>
    </source>
</evidence>
<dbReference type="InterPro" id="IPR011922">
    <property type="entry name" value="Cell_div_FtsL"/>
</dbReference>
<evidence type="ECO:0000256" key="3">
    <source>
        <dbReference type="ARBA" id="ARBA00022618"/>
    </source>
</evidence>
<proteinExistence type="predicted"/>
<evidence type="ECO:0000313" key="13">
    <source>
        <dbReference type="Proteomes" id="UP000310506"/>
    </source>
</evidence>
<dbReference type="NCBIfam" id="TIGR02209">
    <property type="entry name" value="ftsL_broad"/>
    <property type="match status" value="1"/>
</dbReference>
<keyword evidence="4 11" id="KW-0812">Transmembrane</keyword>
<comment type="caution">
    <text evidence="12">The sequence shown here is derived from an EMBL/GenBank/DDBJ whole genome shotgun (WGS) entry which is preliminary data.</text>
</comment>
<dbReference type="RefSeq" id="WP_136137100.1">
    <property type="nucleotide sequence ID" value="NZ_SDGV01000017.1"/>
</dbReference>
<keyword evidence="6 11" id="KW-0472">Membrane</keyword>
<evidence type="ECO:0000256" key="1">
    <source>
        <dbReference type="ARBA" id="ARBA00004401"/>
    </source>
</evidence>
<keyword evidence="9" id="KW-0175">Coiled coil</keyword>
<feature type="transmembrane region" description="Helical" evidence="11">
    <location>
        <begin position="48"/>
        <end position="65"/>
    </location>
</feature>
<evidence type="ECO:0000256" key="8">
    <source>
        <dbReference type="NCBIfam" id="TIGR02209"/>
    </source>
</evidence>
<keyword evidence="3 12" id="KW-0132">Cell division</keyword>
<feature type="coiled-coil region" evidence="9">
    <location>
        <begin position="71"/>
        <end position="105"/>
    </location>
</feature>
<accession>A0A4S3B5E3</accession>
<protein>
    <recommendedName>
        <fullName evidence="8">Cell division protein FtsL</fullName>
    </recommendedName>
</protein>
<dbReference type="GO" id="GO:0051301">
    <property type="term" value="P:cell division"/>
    <property type="evidence" value="ECO:0007669"/>
    <property type="project" value="UniProtKB-KW"/>
</dbReference>
<evidence type="ECO:0000256" key="11">
    <source>
        <dbReference type="SAM" id="Phobius"/>
    </source>
</evidence>
<dbReference type="GO" id="GO:0005886">
    <property type="term" value="C:plasma membrane"/>
    <property type="evidence" value="ECO:0007669"/>
    <property type="project" value="UniProtKB-SubCell"/>
</dbReference>
<organism evidence="12 13">
    <name type="scientific">Vagococcus silagei</name>
    <dbReference type="NCBI Taxonomy" id="2508885"/>
    <lineage>
        <taxon>Bacteria</taxon>
        <taxon>Bacillati</taxon>
        <taxon>Bacillota</taxon>
        <taxon>Bacilli</taxon>
        <taxon>Lactobacillales</taxon>
        <taxon>Enterococcaceae</taxon>
        <taxon>Vagococcus</taxon>
    </lineage>
</organism>
<keyword evidence="7" id="KW-0131">Cell cycle</keyword>
<name>A0A4S3B5E3_9ENTE</name>
<evidence type="ECO:0000256" key="4">
    <source>
        <dbReference type="ARBA" id="ARBA00022692"/>
    </source>
</evidence>
<comment type="subcellular location">
    <subcellularLocation>
        <location evidence="1">Cell membrane</location>
        <topology evidence="1">Single-pass type II membrane protein</topology>
    </subcellularLocation>
</comment>
<evidence type="ECO:0000256" key="10">
    <source>
        <dbReference type="SAM" id="MobiDB-lite"/>
    </source>
</evidence>
<dbReference type="Proteomes" id="UP000310506">
    <property type="component" value="Unassembled WGS sequence"/>
</dbReference>
<feature type="region of interest" description="Disordered" evidence="10">
    <location>
        <begin position="1"/>
        <end position="22"/>
    </location>
</feature>
<evidence type="ECO:0000313" key="12">
    <source>
        <dbReference type="EMBL" id="THB60853.1"/>
    </source>
</evidence>
<keyword evidence="2" id="KW-1003">Cell membrane</keyword>
<evidence type="ECO:0000256" key="9">
    <source>
        <dbReference type="SAM" id="Coils"/>
    </source>
</evidence>
<evidence type="ECO:0000256" key="5">
    <source>
        <dbReference type="ARBA" id="ARBA00022989"/>
    </source>
</evidence>
<reference evidence="12 13" key="1">
    <citation type="submission" date="2019-01" db="EMBL/GenBank/DDBJ databases">
        <title>Vagococcus silagei sp. nov. isolated from brewer's grain.</title>
        <authorList>
            <person name="Guu J.-R."/>
        </authorList>
    </citation>
    <scope>NUCLEOTIDE SEQUENCE [LARGE SCALE GENOMIC DNA]</scope>
    <source>
        <strain evidence="12 13">2B-2</strain>
    </source>
</reference>
<gene>
    <name evidence="12" type="primary">ftsL</name>
    <name evidence="12" type="ORF">ESZ54_07755</name>
</gene>
<dbReference type="EMBL" id="SDGV01000017">
    <property type="protein sequence ID" value="THB60853.1"/>
    <property type="molecule type" value="Genomic_DNA"/>
</dbReference>
<dbReference type="AlphaFoldDB" id="A0A4S3B5E3"/>